<evidence type="ECO:0000313" key="2">
    <source>
        <dbReference type="EMBL" id="KAF9786632.1"/>
    </source>
</evidence>
<dbReference type="OrthoDB" id="3269911at2759"/>
<gene>
    <name evidence="2" type="ORF">BJ322DRAFT_1106761</name>
</gene>
<protein>
    <submittedName>
        <fullName evidence="2">Uncharacterized protein</fullName>
    </submittedName>
</protein>
<reference evidence="2" key="1">
    <citation type="journal article" date="2020" name="Nat. Commun.">
        <title>Large-scale genome sequencing of mycorrhizal fungi provides insights into the early evolution of symbiotic traits.</title>
        <authorList>
            <person name="Miyauchi S."/>
            <person name="Kiss E."/>
            <person name="Kuo A."/>
            <person name="Drula E."/>
            <person name="Kohler A."/>
            <person name="Sanchez-Garcia M."/>
            <person name="Morin E."/>
            <person name="Andreopoulos B."/>
            <person name="Barry K.W."/>
            <person name="Bonito G."/>
            <person name="Buee M."/>
            <person name="Carver A."/>
            <person name="Chen C."/>
            <person name="Cichocki N."/>
            <person name="Clum A."/>
            <person name="Culley D."/>
            <person name="Crous P.W."/>
            <person name="Fauchery L."/>
            <person name="Girlanda M."/>
            <person name="Hayes R.D."/>
            <person name="Keri Z."/>
            <person name="LaButti K."/>
            <person name="Lipzen A."/>
            <person name="Lombard V."/>
            <person name="Magnuson J."/>
            <person name="Maillard F."/>
            <person name="Murat C."/>
            <person name="Nolan M."/>
            <person name="Ohm R.A."/>
            <person name="Pangilinan J."/>
            <person name="Pereira M.F."/>
            <person name="Perotto S."/>
            <person name="Peter M."/>
            <person name="Pfister S."/>
            <person name="Riley R."/>
            <person name="Sitrit Y."/>
            <person name="Stielow J.B."/>
            <person name="Szollosi G."/>
            <person name="Zifcakova L."/>
            <person name="Stursova M."/>
            <person name="Spatafora J.W."/>
            <person name="Tedersoo L."/>
            <person name="Vaario L.M."/>
            <person name="Yamada A."/>
            <person name="Yan M."/>
            <person name="Wang P."/>
            <person name="Xu J."/>
            <person name="Bruns T."/>
            <person name="Baldrian P."/>
            <person name="Vilgalys R."/>
            <person name="Dunand C."/>
            <person name="Henrissat B."/>
            <person name="Grigoriev I.V."/>
            <person name="Hibbett D."/>
            <person name="Nagy L.G."/>
            <person name="Martin F.M."/>
        </authorList>
    </citation>
    <scope>NUCLEOTIDE SEQUENCE</scope>
    <source>
        <strain evidence="2">UH-Tt-Lm1</strain>
    </source>
</reference>
<organism evidence="2 3">
    <name type="scientific">Thelephora terrestris</name>
    <dbReference type="NCBI Taxonomy" id="56493"/>
    <lineage>
        <taxon>Eukaryota</taxon>
        <taxon>Fungi</taxon>
        <taxon>Dikarya</taxon>
        <taxon>Basidiomycota</taxon>
        <taxon>Agaricomycotina</taxon>
        <taxon>Agaricomycetes</taxon>
        <taxon>Thelephorales</taxon>
        <taxon>Thelephoraceae</taxon>
        <taxon>Thelephora</taxon>
    </lineage>
</organism>
<dbReference type="Proteomes" id="UP000736335">
    <property type="component" value="Unassembled WGS sequence"/>
</dbReference>
<feature type="region of interest" description="Disordered" evidence="1">
    <location>
        <begin position="56"/>
        <end position="92"/>
    </location>
</feature>
<feature type="compositionally biased region" description="Low complexity" evidence="1">
    <location>
        <begin position="80"/>
        <end position="92"/>
    </location>
</feature>
<comment type="caution">
    <text evidence="2">The sequence shown here is derived from an EMBL/GenBank/DDBJ whole genome shotgun (WGS) entry which is preliminary data.</text>
</comment>
<proteinExistence type="predicted"/>
<keyword evidence="3" id="KW-1185">Reference proteome</keyword>
<name>A0A9P6HGF9_9AGAM</name>
<evidence type="ECO:0000313" key="3">
    <source>
        <dbReference type="Proteomes" id="UP000736335"/>
    </source>
</evidence>
<dbReference type="EMBL" id="WIUZ02000005">
    <property type="protein sequence ID" value="KAF9786632.1"/>
    <property type="molecule type" value="Genomic_DNA"/>
</dbReference>
<sequence length="289" mass="31947">MNNTSPRTIFLPSSGGYSTSRIVPESIDRRRFPFRRYSIDEDGGLVCRSRNVSREARSRPYGAGVVPTRDLPPRSRTPVPSQSHAHPSESAAAARTLNSIIPAIVQNPEAFRESIPTICAEHNINPTILESLVQNLESAQLVGNPPKDTDIPQAPDQPPVTSLKVPVLDPLFSPVIVPYKQERPFASGSPGTTAWYTSSSYDDIRTPSPGLDPKVGDLYVHTNRAADRHEIWLFDMSRSWKRVTDVAKVYHPVIADRVLSIRVNGTPSWITAASYMTIRGRKEKAKAAE</sequence>
<evidence type="ECO:0000256" key="1">
    <source>
        <dbReference type="SAM" id="MobiDB-lite"/>
    </source>
</evidence>
<dbReference type="AlphaFoldDB" id="A0A9P6HGF9"/>
<reference evidence="2" key="2">
    <citation type="submission" date="2020-11" db="EMBL/GenBank/DDBJ databases">
        <authorList>
            <consortium name="DOE Joint Genome Institute"/>
            <person name="Kuo A."/>
            <person name="Miyauchi S."/>
            <person name="Kiss E."/>
            <person name="Drula E."/>
            <person name="Kohler A."/>
            <person name="Sanchez-Garcia M."/>
            <person name="Andreopoulos B."/>
            <person name="Barry K.W."/>
            <person name="Bonito G."/>
            <person name="Buee M."/>
            <person name="Carver A."/>
            <person name="Chen C."/>
            <person name="Cichocki N."/>
            <person name="Clum A."/>
            <person name="Culley D."/>
            <person name="Crous P.W."/>
            <person name="Fauchery L."/>
            <person name="Girlanda M."/>
            <person name="Hayes R."/>
            <person name="Keri Z."/>
            <person name="Labutti K."/>
            <person name="Lipzen A."/>
            <person name="Lombard V."/>
            <person name="Magnuson J."/>
            <person name="Maillard F."/>
            <person name="Morin E."/>
            <person name="Murat C."/>
            <person name="Nolan M."/>
            <person name="Ohm R."/>
            <person name="Pangilinan J."/>
            <person name="Pereira M."/>
            <person name="Perotto S."/>
            <person name="Peter M."/>
            <person name="Riley R."/>
            <person name="Sitrit Y."/>
            <person name="Stielow B."/>
            <person name="Szollosi G."/>
            <person name="Zifcakova L."/>
            <person name="Stursova M."/>
            <person name="Spatafora J.W."/>
            <person name="Tedersoo L."/>
            <person name="Vaario L.-M."/>
            <person name="Yamada A."/>
            <person name="Yan M."/>
            <person name="Wang P."/>
            <person name="Xu J."/>
            <person name="Bruns T."/>
            <person name="Baldrian P."/>
            <person name="Vilgalys R."/>
            <person name="Henrissat B."/>
            <person name="Grigoriev I.V."/>
            <person name="Hibbett D."/>
            <person name="Nagy L.G."/>
            <person name="Martin F.M."/>
        </authorList>
    </citation>
    <scope>NUCLEOTIDE SEQUENCE</scope>
    <source>
        <strain evidence="2">UH-Tt-Lm1</strain>
    </source>
</reference>
<accession>A0A9P6HGF9</accession>